<keyword evidence="3" id="KW-1185">Reference proteome</keyword>
<dbReference type="RefSeq" id="WP_386402423.1">
    <property type="nucleotide sequence ID" value="NZ_JBHTJH010000001.1"/>
</dbReference>
<feature type="transmembrane region" description="Helical" evidence="1">
    <location>
        <begin position="187"/>
        <end position="207"/>
    </location>
</feature>
<name>A0ABW3CU56_9FLAO</name>
<proteinExistence type="predicted"/>
<dbReference type="EMBL" id="JBHTJH010000001">
    <property type="protein sequence ID" value="MFD0860700.1"/>
    <property type="molecule type" value="Genomic_DNA"/>
</dbReference>
<feature type="transmembrane region" description="Helical" evidence="1">
    <location>
        <begin position="36"/>
        <end position="57"/>
    </location>
</feature>
<evidence type="ECO:0000256" key="1">
    <source>
        <dbReference type="SAM" id="Phobius"/>
    </source>
</evidence>
<dbReference type="Pfam" id="PF07099">
    <property type="entry name" value="DUF1361"/>
    <property type="match status" value="1"/>
</dbReference>
<organism evidence="2 3">
    <name type="scientific">Sungkyunkwania multivorans</name>
    <dbReference type="NCBI Taxonomy" id="1173618"/>
    <lineage>
        <taxon>Bacteria</taxon>
        <taxon>Pseudomonadati</taxon>
        <taxon>Bacteroidota</taxon>
        <taxon>Flavobacteriia</taxon>
        <taxon>Flavobacteriales</taxon>
        <taxon>Flavobacteriaceae</taxon>
        <taxon>Sungkyunkwania</taxon>
    </lineage>
</organism>
<feature type="transmembrane region" description="Helical" evidence="1">
    <location>
        <begin position="69"/>
        <end position="89"/>
    </location>
</feature>
<keyword evidence="1" id="KW-0812">Transmembrane</keyword>
<evidence type="ECO:0000313" key="3">
    <source>
        <dbReference type="Proteomes" id="UP001596978"/>
    </source>
</evidence>
<protein>
    <submittedName>
        <fullName evidence="2">DUF1361 domain-containing protein</fullName>
    </submittedName>
</protein>
<evidence type="ECO:0000313" key="2">
    <source>
        <dbReference type="EMBL" id="MFD0860700.1"/>
    </source>
</evidence>
<dbReference type="InterPro" id="IPR009793">
    <property type="entry name" value="DUF1361"/>
</dbReference>
<feature type="transmembrane region" description="Helical" evidence="1">
    <location>
        <begin position="143"/>
        <end position="162"/>
    </location>
</feature>
<feature type="transmembrane region" description="Helical" evidence="1">
    <location>
        <begin position="101"/>
        <end position="122"/>
    </location>
</feature>
<reference evidence="3" key="1">
    <citation type="journal article" date="2019" name="Int. J. Syst. Evol. Microbiol.">
        <title>The Global Catalogue of Microorganisms (GCM) 10K type strain sequencing project: providing services to taxonomists for standard genome sequencing and annotation.</title>
        <authorList>
            <consortium name="The Broad Institute Genomics Platform"/>
            <consortium name="The Broad Institute Genome Sequencing Center for Infectious Disease"/>
            <person name="Wu L."/>
            <person name="Ma J."/>
        </authorList>
    </citation>
    <scope>NUCLEOTIDE SEQUENCE [LARGE SCALE GENOMIC DNA]</scope>
    <source>
        <strain evidence="3">CCUG 62952</strain>
    </source>
</reference>
<accession>A0ABW3CU56</accession>
<comment type="caution">
    <text evidence="2">The sequence shown here is derived from an EMBL/GenBank/DDBJ whole genome shotgun (WGS) entry which is preliminary data.</text>
</comment>
<dbReference type="Proteomes" id="UP001596978">
    <property type="component" value="Unassembled WGS sequence"/>
</dbReference>
<feature type="transmembrane region" description="Helical" evidence="1">
    <location>
        <begin position="12"/>
        <end position="30"/>
    </location>
</feature>
<gene>
    <name evidence="2" type="ORF">ACFQ1M_00655</name>
</gene>
<keyword evidence="1" id="KW-1133">Transmembrane helix</keyword>
<sequence length="215" mass="24978">MKTVFYKYIRSYASYIHFAIFCMALLLIRIKWSQSLYFTFLLWNLFLASIPFVITTFLKANIGWKNNRWLFLGSFVVWLLFLPNAPYILTDLMHLRLRTTMPTWFDALMLSAFSLMGLLLGLASMSQMKQLLRMHFSSFQSSMLMGLVYFLCGYGIYLGRFLRWNSWDVIGHPFELLLSIAESLSNVQAWGITLGFGTLIAICSRFFSINESASH</sequence>
<keyword evidence="1" id="KW-0472">Membrane</keyword>